<name>A0ABD3KUB9_EUCGL</name>
<sequence>MPPVVGDLDYAYVHDPVGRPLPERITKKIFPVGSSSLSFEKWGPRGEPSELQKRTPGIEFVFNGGRLTSFASKKAAAAAATSENRARRKSSRMMHAHVGSPHHIALPQGVDVALP</sequence>
<comment type="caution">
    <text evidence="2">The sequence shown here is derived from an EMBL/GenBank/DDBJ whole genome shotgun (WGS) entry which is preliminary data.</text>
</comment>
<dbReference type="EMBL" id="JBJKBG010000004">
    <property type="protein sequence ID" value="KAL3742962.1"/>
    <property type="molecule type" value="Genomic_DNA"/>
</dbReference>
<protein>
    <submittedName>
        <fullName evidence="2">Uncharacterized protein</fullName>
    </submittedName>
</protein>
<keyword evidence="3" id="KW-1185">Reference proteome</keyword>
<proteinExistence type="predicted"/>
<evidence type="ECO:0000256" key="1">
    <source>
        <dbReference type="SAM" id="MobiDB-lite"/>
    </source>
</evidence>
<dbReference type="AlphaFoldDB" id="A0ABD3KUB9"/>
<reference evidence="2 3" key="1">
    <citation type="submission" date="2024-11" db="EMBL/GenBank/DDBJ databases">
        <title>Chromosome-level genome assembly of Eucalyptus globulus Labill. provides insights into its genome evolution.</title>
        <authorList>
            <person name="Li X."/>
        </authorList>
    </citation>
    <scope>NUCLEOTIDE SEQUENCE [LARGE SCALE GENOMIC DNA]</scope>
    <source>
        <strain evidence="2">CL2024</strain>
        <tissue evidence="2">Fresh tender leaves</tissue>
    </source>
</reference>
<organism evidence="2 3">
    <name type="scientific">Eucalyptus globulus</name>
    <name type="common">Tasmanian blue gum</name>
    <dbReference type="NCBI Taxonomy" id="34317"/>
    <lineage>
        <taxon>Eukaryota</taxon>
        <taxon>Viridiplantae</taxon>
        <taxon>Streptophyta</taxon>
        <taxon>Embryophyta</taxon>
        <taxon>Tracheophyta</taxon>
        <taxon>Spermatophyta</taxon>
        <taxon>Magnoliopsida</taxon>
        <taxon>eudicotyledons</taxon>
        <taxon>Gunneridae</taxon>
        <taxon>Pentapetalae</taxon>
        <taxon>rosids</taxon>
        <taxon>malvids</taxon>
        <taxon>Myrtales</taxon>
        <taxon>Myrtaceae</taxon>
        <taxon>Myrtoideae</taxon>
        <taxon>Eucalypteae</taxon>
        <taxon>Eucalyptus</taxon>
    </lineage>
</organism>
<feature type="compositionally biased region" description="Basic residues" evidence="1">
    <location>
        <begin position="86"/>
        <end position="95"/>
    </location>
</feature>
<dbReference type="Proteomes" id="UP001634007">
    <property type="component" value="Unassembled WGS sequence"/>
</dbReference>
<gene>
    <name evidence="2" type="ORF">ACJRO7_018291</name>
</gene>
<feature type="region of interest" description="Disordered" evidence="1">
    <location>
        <begin position="80"/>
        <end position="102"/>
    </location>
</feature>
<accession>A0ABD3KUB9</accession>
<evidence type="ECO:0000313" key="3">
    <source>
        <dbReference type="Proteomes" id="UP001634007"/>
    </source>
</evidence>
<evidence type="ECO:0000313" key="2">
    <source>
        <dbReference type="EMBL" id="KAL3742962.1"/>
    </source>
</evidence>